<keyword evidence="3" id="KW-1185">Reference proteome</keyword>
<keyword evidence="1" id="KW-0812">Transmembrane</keyword>
<name>A0A5P8W020_9NOSO</name>
<dbReference type="EMBL" id="CP045226">
    <property type="protein sequence ID" value="QFS46065.1"/>
    <property type="molecule type" value="Genomic_DNA"/>
</dbReference>
<dbReference type="AlphaFoldDB" id="A0A5P8W020"/>
<evidence type="ECO:0000313" key="3">
    <source>
        <dbReference type="Proteomes" id="UP000326678"/>
    </source>
</evidence>
<accession>A0A5P8W020</accession>
<reference evidence="2 3" key="1">
    <citation type="submission" date="2019-10" db="EMBL/GenBank/DDBJ databases">
        <title>Genomic and transcriptomic insights into the perfect genentic adaptation of a filamentous nitrogen-fixing cyanobacterium to rice fields.</title>
        <authorList>
            <person name="Chen Z."/>
        </authorList>
    </citation>
    <scope>NUCLEOTIDE SEQUENCE [LARGE SCALE GENOMIC DNA]</scope>
    <source>
        <strain evidence="2">CCNUC1</strain>
    </source>
</reference>
<sequence>MLSKVFSLAIHPLFFWYGVGVLLGRLGRRCASQVIETVHS</sequence>
<evidence type="ECO:0000256" key="1">
    <source>
        <dbReference type="SAM" id="Phobius"/>
    </source>
</evidence>
<dbReference type="KEGG" id="nsh:GXM_03545"/>
<proteinExistence type="predicted"/>
<protein>
    <submittedName>
        <fullName evidence="2">Uncharacterized protein</fullName>
    </submittedName>
</protein>
<keyword evidence="1" id="KW-1133">Transmembrane helix</keyword>
<organism evidence="2 3">
    <name type="scientific">Nostoc sphaeroides CCNUC1</name>
    <dbReference type="NCBI Taxonomy" id="2653204"/>
    <lineage>
        <taxon>Bacteria</taxon>
        <taxon>Bacillati</taxon>
        <taxon>Cyanobacteriota</taxon>
        <taxon>Cyanophyceae</taxon>
        <taxon>Nostocales</taxon>
        <taxon>Nostocaceae</taxon>
        <taxon>Nostoc</taxon>
    </lineage>
</organism>
<evidence type="ECO:0000313" key="2">
    <source>
        <dbReference type="EMBL" id="QFS46065.1"/>
    </source>
</evidence>
<dbReference type="Proteomes" id="UP000326678">
    <property type="component" value="Chromosome Gxm1"/>
</dbReference>
<keyword evidence="1" id="KW-0472">Membrane</keyword>
<feature type="transmembrane region" description="Helical" evidence="1">
    <location>
        <begin position="6"/>
        <end position="24"/>
    </location>
</feature>
<gene>
    <name evidence="2" type="ORF">GXM_03545</name>
</gene>